<dbReference type="Gene3D" id="1.50.10.10">
    <property type="match status" value="1"/>
</dbReference>
<dbReference type="Pfam" id="PF08531">
    <property type="entry name" value="Bac_rhamnosid_N"/>
    <property type="match status" value="1"/>
</dbReference>
<feature type="domain" description="Alpha-L-rhamnosidase six-hairpin glycosidase" evidence="6">
    <location>
        <begin position="411"/>
        <end position="758"/>
    </location>
</feature>
<protein>
    <recommendedName>
        <fullName evidence="2">alpha-L-rhamnosidase</fullName>
        <ecNumber evidence="2">3.2.1.40</ecNumber>
    </recommendedName>
</protein>
<dbReference type="PANTHER" id="PTHR33307:SF6">
    <property type="entry name" value="ALPHA-RHAMNOSIDASE (EUROFUNG)-RELATED"/>
    <property type="match status" value="1"/>
</dbReference>
<dbReference type="Proteomes" id="UP000581087">
    <property type="component" value="Unassembled WGS sequence"/>
</dbReference>
<accession>A0A4Q2MDQ0</accession>
<keyword evidence="8" id="KW-0326">Glycosidase</keyword>
<dbReference type="Pfam" id="PF17390">
    <property type="entry name" value="Bac_rhamnosid_C"/>
    <property type="match status" value="1"/>
</dbReference>
<name>A0A4Q2MDQ0_9MICO</name>
<sequence length="928" mass="99924">MNAPAAPDRVGFEHLGSPAVGIGTAAPRLSWIVPAAPAGWVQHAYRIELTDAAGERHEYTIDSTESVLVPWPATPLASRDRAVLRVAVSGGGGVWSEWSEPAVVEAGLLNTEDWVATGIAAATDDERAPRLGTTFHVDGEVLAARLYITAHGLYRARVNGAPVDQDELAPGWTAYEERLAYQTIDVTDLVHPGRNTIDATLGNGWWRGRVGYEGRRAVYGNDRSLLAQLEVQTSTGTHIIATGDDWRSAPSAILADDLFDGQTTDLTIDVAEPSAPVAASSFDLDTLVAQQGPGIRATEMLAPVSISYPRPGVTRLDFGQNLVGRLRLTVAEAHGEEIELRHAEVIEHGELGVRPLRTARATDRFVLPDDGGRHVLEPEFTFHGFRYAEITGLTDLTAADIRAVVIHTALRRTGWFSSSDPLLDRLHENVVWGMRGNFVGVPTDCPQRDERLGWTGDLQVFSPTAAFLFDSTGFLSGWLDDLAAEQADDGTVPWVVPDILKNPSPPTAAWGDAAVLVPWALYRASGDTEVLRRAFASMRGWVDRVAADTTPAGLWTGGFQFGDWLDPDAPPNDPFAAKTDADLVATACFFRSADVLAQSAALIGETDAATRYAELAERTRLAFLSEYVTASGRMVSDTVAAYSLALVWDIATDDGLRAALGDRLADLVRARDFRVSTGFVGTPLVTDALTLAGHIDVAYRLLLQTENPSWLYSVTMGATTIWERWDSMLPDGTINPGQMTSFNHYAFGAIADWLHRVVAGLAIEDAGYERVLVEPRPTSHLDHAEARLDGPRGLIATGWAREQDGRVRVHAEIPVGSAATVILPDGRRFDVGHGRHDWVSADPSAPAEPATIADVLDDPELWAAVVDVVVTAGAVADAAALAARLGRHLSAPIADLAIESAPPFKIHIADDLRPGLDAIPRLPAQRGR</sequence>
<dbReference type="InterPro" id="IPR016007">
    <property type="entry name" value="Alpha_rhamnosid"/>
</dbReference>
<dbReference type="EMBL" id="SDPM01000001">
    <property type="protein sequence ID" value="RXZ88261.1"/>
    <property type="molecule type" value="Genomic_DNA"/>
</dbReference>
<feature type="domain" description="Alpha-L-rhamnosidase C-terminal" evidence="7">
    <location>
        <begin position="760"/>
        <end position="831"/>
    </location>
</feature>
<keyword evidence="3 8" id="KW-0378">Hydrolase</keyword>
<dbReference type="RefSeq" id="WP_129172525.1">
    <property type="nucleotide sequence ID" value="NZ_JACCBI010000001.1"/>
</dbReference>
<dbReference type="InterPro" id="IPR012341">
    <property type="entry name" value="6hp_glycosidase-like_sf"/>
</dbReference>
<dbReference type="GO" id="GO:0030596">
    <property type="term" value="F:alpha-L-rhamnosidase activity"/>
    <property type="evidence" value="ECO:0007669"/>
    <property type="project" value="UniProtKB-EC"/>
</dbReference>
<dbReference type="Pfam" id="PF05592">
    <property type="entry name" value="Bac_rhamnosid"/>
    <property type="match status" value="1"/>
</dbReference>
<comment type="caution">
    <text evidence="9">The sequence shown here is derived from an EMBL/GenBank/DDBJ whole genome shotgun (WGS) entry which is preliminary data.</text>
</comment>
<dbReference type="Pfam" id="PF17389">
    <property type="entry name" value="Bac_rhamnosid6H"/>
    <property type="match status" value="1"/>
</dbReference>
<feature type="domain" description="Alpha-L-rhamnosidase concanavalin-like" evidence="4">
    <location>
        <begin position="311"/>
        <end position="407"/>
    </location>
</feature>
<dbReference type="AlphaFoldDB" id="A0A4Q2MDQ0"/>
<feature type="domain" description="Bacterial alpha-L-rhamnosidase N-terminal" evidence="5">
    <location>
        <begin position="140"/>
        <end position="299"/>
    </location>
</feature>
<evidence type="ECO:0000256" key="1">
    <source>
        <dbReference type="ARBA" id="ARBA00001445"/>
    </source>
</evidence>
<evidence type="ECO:0000256" key="3">
    <source>
        <dbReference type="ARBA" id="ARBA00022801"/>
    </source>
</evidence>
<evidence type="ECO:0000313" key="11">
    <source>
        <dbReference type="Proteomes" id="UP000581087"/>
    </source>
</evidence>
<evidence type="ECO:0000313" key="9">
    <source>
        <dbReference type="EMBL" id="RXZ88261.1"/>
    </source>
</evidence>
<keyword evidence="10" id="KW-1185">Reference proteome</keyword>
<dbReference type="OrthoDB" id="9761045at2"/>
<dbReference type="InterPro" id="IPR013737">
    <property type="entry name" value="Bac_rhamnosid_N"/>
</dbReference>
<dbReference type="Pfam" id="PF25788">
    <property type="entry name" value="Ig_Rha78A_N"/>
    <property type="match status" value="1"/>
</dbReference>
<dbReference type="InterPro" id="IPR008928">
    <property type="entry name" value="6-hairpin_glycosidase_sf"/>
</dbReference>
<dbReference type="PIRSF" id="PIRSF010631">
    <property type="entry name" value="A-rhamnsds"/>
    <property type="match status" value="1"/>
</dbReference>
<dbReference type="Gene3D" id="2.60.420.10">
    <property type="entry name" value="Maltose phosphorylase, domain 3"/>
    <property type="match status" value="1"/>
</dbReference>
<evidence type="ECO:0000259" key="4">
    <source>
        <dbReference type="Pfam" id="PF05592"/>
    </source>
</evidence>
<comment type="catalytic activity">
    <reaction evidence="1">
        <text>Hydrolysis of terminal non-reducing alpha-L-rhamnose residues in alpha-L-rhamnosides.</text>
        <dbReference type="EC" id="3.2.1.40"/>
    </reaction>
</comment>
<dbReference type="InterPro" id="IPR013783">
    <property type="entry name" value="Ig-like_fold"/>
</dbReference>
<dbReference type="Gene3D" id="2.60.120.260">
    <property type="entry name" value="Galactose-binding domain-like"/>
    <property type="match status" value="2"/>
</dbReference>
<reference evidence="8 11" key="2">
    <citation type="submission" date="2020-07" db="EMBL/GenBank/DDBJ databases">
        <title>Sequencing the genomes of 1000 actinobacteria strains.</title>
        <authorList>
            <person name="Klenk H.-P."/>
        </authorList>
    </citation>
    <scope>NUCLEOTIDE SEQUENCE [LARGE SCALE GENOMIC DNA]</scope>
    <source>
        <strain evidence="8 11">DSM 23870</strain>
    </source>
</reference>
<dbReference type="GO" id="GO:0005975">
    <property type="term" value="P:carbohydrate metabolic process"/>
    <property type="evidence" value="ECO:0007669"/>
    <property type="project" value="InterPro"/>
</dbReference>
<dbReference type="EMBL" id="JACCBI010000001">
    <property type="protein sequence ID" value="NYD67522.1"/>
    <property type="molecule type" value="Genomic_DNA"/>
</dbReference>
<evidence type="ECO:0000313" key="8">
    <source>
        <dbReference type="EMBL" id="NYD67522.1"/>
    </source>
</evidence>
<dbReference type="Proteomes" id="UP000292686">
    <property type="component" value="Unassembled WGS sequence"/>
</dbReference>
<dbReference type="EC" id="3.2.1.40" evidence="2"/>
<reference evidence="9 10" key="1">
    <citation type="submission" date="2019-01" db="EMBL/GenBank/DDBJ databases">
        <title>Agromyces.</title>
        <authorList>
            <person name="Li J."/>
        </authorList>
    </citation>
    <scope>NUCLEOTIDE SEQUENCE [LARGE SCALE GENOMIC DNA]</scope>
    <source>
        <strain evidence="9 10">DSM 23870</strain>
    </source>
</reference>
<proteinExistence type="predicted"/>
<organism evidence="9 10">
    <name type="scientific">Agromyces atrinae</name>
    <dbReference type="NCBI Taxonomy" id="592376"/>
    <lineage>
        <taxon>Bacteria</taxon>
        <taxon>Bacillati</taxon>
        <taxon>Actinomycetota</taxon>
        <taxon>Actinomycetes</taxon>
        <taxon>Micrococcales</taxon>
        <taxon>Microbacteriaceae</taxon>
        <taxon>Agromyces</taxon>
    </lineage>
</organism>
<evidence type="ECO:0000313" key="10">
    <source>
        <dbReference type="Proteomes" id="UP000292686"/>
    </source>
</evidence>
<gene>
    <name evidence="8" type="ORF">BJ972_002041</name>
    <name evidence="9" type="ORF">ESP50_03530</name>
</gene>
<dbReference type="SUPFAM" id="SSF48208">
    <property type="entry name" value="Six-hairpin glycosidases"/>
    <property type="match status" value="1"/>
</dbReference>
<dbReference type="InterPro" id="IPR008902">
    <property type="entry name" value="Rhamnosid_concanavalin"/>
</dbReference>
<evidence type="ECO:0000256" key="2">
    <source>
        <dbReference type="ARBA" id="ARBA00012652"/>
    </source>
</evidence>
<dbReference type="InterPro" id="IPR035396">
    <property type="entry name" value="Bac_rhamnosid6H"/>
</dbReference>
<evidence type="ECO:0000259" key="6">
    <source>
        <dbReference type="Pfam" id="PF17389"/>
    </source>
</evidence>
<dbReference type="PANTHER" id="PTHR33307">
    <property type="entry name" value="ALPHA-RHAMNOSIDASE (EUROFUNG)"/>
    <property type="match status" value="1"/>
</dbReference>
<evidence type="ECO:0000259" key="7">
    <source>
        <dbReference type="Pfam" id="PF17390"/>
    </source>
</evidence>
<dbReference type="InterPro" id="IPR035398">
    <property type="entry name" value="Bac_rhamnosid_C"/>
</dbReference>
<evidence type="ECO:0000259" key="5">
    <source>
        <dbReference type="Pfam" id="PF08531"/>
    </source>
</evidence>
<dbReference type="Gene3D" id="2.60.40.10">
    <property type="entry name" value="Immunoglobulins"/>
    <property type="match status" value="1"/>
</dbReference>